<evidence type="ECO:0000256" key="2">
    <source>
        <dbReference type="ARBA" id="ARBA00004370"/>
    </source>
</evidence>
<dbReference type="NCBIfam" id="TIGR02970">
    <property type="entry name" value="succ_dehyd_cytB"/>
    <property type="match status" value="1"/>
</dbReference>
<feature type="transmembrane region" description="Helical" evidence="13">
    <location>
        <begin position="30"/>
        <end position="50"/>
    </location>
</feature>
<dbReference type="RefSeq" id="WP_085785208.1">
    <property type="nucleotide sequence ID" value="NZ_CP019937.1"/>
</dbReference>
<reference evidence="14 15" key="1">
    <citation type="submission" date="2017-02" db="EMBL/GenBank/DDBJ databases">
        <title>Ketogulonicigenium robustum SPU B003 Genome sequencing and assembly.</title>
        <authorList>
            <person name="Li Y."/>
            <person name="Liu L."/>
            <person name="Wang C."/>
            <person name="Zhang M."/>
            <person name="Zhang T."/>
            <person name="Zhang Y."/>
        </authorList>
    </citation>
    <scope>NUCLEOTIDE SEQUENCE [LARGE SCALE GENOMIC DNA]</scope>
    <source>
        <strain evidence="14 15">SPU_B003</strain>
    </source>
</reference>
<evidence type="ECO:0000256" key="5">
    <source>
        <dbReference type="ARBA" id="ARBA00022617"/>
    </source>
</evidence>
<comment type="cofactor">
    <cofactor evidence="12">
        <name>heme</name>
        <dbReference type="ChEBI" id="CHEBI:30413"/>
    </cofactor>
    <text evidence="12">The heme is bound between the two transmembrane subunits.</text>
</comment>
<dbReference type="GO" id="GO:0009055">
    <property type="term" value="F:electron transfer activity"/>
    <property type="evidence" value="ECO:0007669"/>
    <property type="project" value="InterPro"/>
</dbReference>
<dbReference type="CDD" id="cd03499">
    <property type="entry name" value="SQR_TypeC_SdhC"/>
    <property type="match status" value="1"/>
</dbReference>
<dbReference type="PANTHER" id="PTHR10978">
    <property type="entry name" value="SUCCINATE DEHYDROGENASE CYTOCHROME B560 SUBUNIT"/>
    <property type="match status" value="1"/>
</dbReference>
<keyword evidence="8 13" id="KW-1133">Transmembrane helix</keyword>
<evidence type="ECO:0000256" key="1">
    <source>
        <dbReference type="ARBA" id="ARBA00004050"/>
    </source>
</evidence>
<comment type="subcellular location">
    <subcellularLocation>
        <location evidence="2">Membrane</location>
    </subcellularLocation>
</comment>
<dbReference type="PANTHER" id="PTHR10978:SF5">
    <property type="entry name" value="SUCCINATE DEHYDROGENASE CYTOCHROME B560 SUBUNIT, MITOCHONDRIAL"/>
    <property type="match status" value="1"/>
</dbReference>
<evidence type="ECO:0000256" key="11">
    <source>
        <dbReference type="ARBA" id="ARBA00025912"/>
    </source>
</evidence>
<evidence type="ECO:0000313" key="15">
    <source>
        <dbReference type="Proteomes" id="UP000242447"/>
    </source>
</evidence>
<dbReference type="Gene3D" id="1.20.1300.10">
    <property type="entry name" value="Fumarate reductase/succinate dehydrogenase, transmembrane subunit"/>
    <property type="match status" value="1"/>
</dbReference>
<dbReference type="KEGG" id="kro:BVG79_00133"/>
<comment type="subunit">
    <text evidence="11">Part of an enzyme complex containing four subunits: a flavoprotein, an iron-sulfur protein, plus two membrane-anchoring proteins, SdhC and SdhD. The complex can form homotrimers.</text>
</comment>
<evidence type="ECO:0000256" key="9">
    <source>
        <dbReference type="ARBA" id="ARBA00023004"/>
    </source>
</evidence>
<gene>
    <name evidence="14" type="primary">sdhC</name>
    <name evidence="14" type="ORF">BVG79_00133</name>
</gene>
<evidence type="ECO:0000256" key="10">
    <source>
        <dbReference type="ARBA" id="ARBA00023136"/>
    </source>
</evidence>
<feature type="binding site" description="axial binding residue" evidence="12">
    <location>
        <position position="86"/>
    </location>
    <ligand>
        <name>heme</name>
        <dbReference type="ChEBI" id="CHEBI:30413"/>
        <note>ligand shared with second transmembrane subunit</note>
    </ligand>
    <ligandPart>
        <name>Fe</name>
        <dbReference type="ChEBI" id="CHEBI:18248"/>
    </ligandPart>
</feature>
<comment type="similarity">
    <text evidence="3">Belongs to the cytochrome b560 family.</text>
</comment>
<feature type="transmembrane region" description="Helical" evidence="13">
    <location>
        <begin position="70"/>
        <end position="89"/>
    </location>
</feature>
<dbReference type="InterPro" id="IPR000701">
    <property type="entry name" value="SuccDH_FuR_B_TM-su"/>
</dbReference>
<evidence type="ECO:0000256" key="4">
    <source>
        <dbReference type="ARBA" id="ARBA00020076"/>
    </source>
</evidence>
<protein>
    <recommendedName>
        <fullName evidence="4">Succinate dehydrogenase cytochrome b556 subunit</fullName>
    </recommendedName>
</protein>
<sequence>MADMQKGRRPLSPFMLGKYYRFQMTSVSSLLTRITGNALIAGTVLVVWWLLGVAMGPDWFGPVHWVITSWIGRLIIVGSLWAMWYHFLAGARHLIFDRGYGLKIQTAERLGWAAVIGSFVLTALTVGLFCLI</sequence>
<keyword evidence="15" id="KW-1185">Reference proteome</keyword>
<keyword evidence="10 13" id="KW-0472">Membrane</keyword>
<evidence type="ECO:0000256" key="6">
    <source>
        <dbReference type="ARBA" id="ARBA00022692"/>
    </source>
</evidence>
<accession>A0A1W6NWI1</accession>
<keyword evidence="5 12" id="KW-0349">Heme</keyword>
<evidence type="ECO:0000256" key="12">
    <source>
        <dbReference type="PIRSR" id="PIRSR000178-1"/>
    </source>
</evidence>
<dbReference type="EMBL" id="CP019937">
    <property type="protein sequence ID" value="ARO13493.1"/>
    <property type="molecule type" value="Genomic_DNA"/>
</dbReference>
<evidence type="ECO:0000256" key="8">
    <source>
        <dbReference type="ARBA" id="ARBA00022989"/>
    </source>
</evidence>
<dbReference type="Proteomes" id="UP000242447">
    <property type="component" value="Chromosome"/>
</dbReference>
<dbReference type="PIRSF" id="PIRSF000178">
    <property type="entry name" value="SDH_cyt_b560"/>
    <property type="match status" value="1"/>
</dbReference>
<evidence type="ECO:0000256" key="3">
    <source>
        <dbReference type="ARBA" id="ARBA00007244"/>
    </source>
</evidence>
<dbReference type="STRING" id="92947.BVG79_00133"/>
<dbReference type="GO" id="GO:0046872">
    <property type="term" value="F:metal ion binding"/>
    <property type="evidence" value="ECO:0007669"/>
    <property type="project" value="UniProtKB-KW"/>
</dbReference>
<dbReference type="OrthoDB" id="9799441at2"/>
<organism evidence="14 15">
    <name type="scientific">Ketogulonicigenium robustum</name>
    <dbReference type="NCBI Taxonomy" id="92947"/>
    <lineage>
        <taxon>Bacteria</taxon>
        <taxon>Pseudomonadati</taxon>
        <taxon>Pseudomonadota</taxon>
        <taxon>Alphaproteobacteria</taxon>
        <taxon>Rhodobacterales</taxon>
        <taxon>Roseobacteraceae</taxon>
        <taxon>Ketogulonicigenium</taxon>
    </lineage>
</organism>
<comment type="function">
    <text evidence="1">Membrane-anchoring subunit of succinate dehydrogenase (SDH).</text>
</comment>
<dbReference type="InterPro" id="IPR014314">
    <property type="entry name" value="Succ_DH_cytb556"/>
</dbReference>
<dbReference type="InterPro" id="IPR034804">
    <property type="entry name" value="SQR/QFR_C/D"/>
</dbReference>
<feature type="transmembrane region" description="Helical" evidence="13">
    <location>
        <begin position="110"/>
        <end position="129"/>
    </location>
</feature>
<evidence type="ECO:0000313" key="14">
    <source>
        <dbReference type="EMBL" id="ARO13493.1"/>
    </source>
</evidence>
<proteinExistence type="inferred from homology"/>
<dbReference type="AlphaFoldDB" id="A0A1W6NWI1"/>
<keyword evidence="6 13" id="KW-0812">Transmembrane</keyword>
<evidence type="ECO:0000256" key="13">
    <source>
        <dbReference type="SAM" id="Phobius"/>
    </source>
</evidence>
<name>A0A1W6NWI1_9RHOB</name>
<dbReference type="SUPFAM" id="SSF81343">
    <property type="entry name" value="Fumarate reductase respiratory complex transmembrane subunits"/>
    <property type="match status" value="1"/>
</dbReference>
<evidence type="ECO:0000256" key="7">
    <source>
        <dbReference type="ARBA" id="ARBA00022723"/>
    </source>
</evidence>
<keyword evidence="9 12" id="KW-0408">Iron</keyword>
<dbReference type="Pfam" id="PF01127">
    <property type="entry name" value="Sdh_cyt"/>
    <property type="match status" value="1"/>
</dbReference>
<dbReference type="GO" id="GO:0016020">
    <property type="term" value="C:membrane"/>
    <property type="evidence" value="ECO:0007669"/>
    <property type="project" value="UniProtKB-SubCell"/>
</dbReference>
<dbReference type="GO" id="GO:0006099">
    <property type="term" value="P:tricarboxylic acid cycle"/>
    <property type="evidence" value="ECO:0007669"/>
    <property type="project" value="InterPro"/>
</dbReference>
<keyword evidence="7 12" id="KW-0479">Metal-binding</keyword>